<dbReference type="AlphaFoldDB" id="A0A8K0KA76"/>
<name>A0A8K0KA76_LADFU</name>
<evidence type="ECO:0000313" key="2">
    <source>
        <dbReference type="Proteomes" id="UP000792457"/>
    </source>
</evidence>
<proteinExistence type="predicted"/>
<keyword evidence="2" id="KW-1185">Reference proteome</keyword>
<organism evidence="1 2">
    <name type="scientific">Ladona fulva</name>
    <name type="common">Scarce chaser dragonfly</name>
    <name type="synonym">Libellula fulva</name>
    <dbReference type="NCBI Taxonomy" id="123851"/>
    <lineage>
        <taxon>Eukaryota</taxon>
        <taxon>Metazoa</taxon>
        <taxon>Ecdysozoa</taxon>
        <taxon>Arthropoda</taxon>
        <taxon>Hexapoda</taxon>
        <taxon>Insecta</taxon>
        <taxon>Pterygota</taxon>
        <taxon>Palaeoptera</taxon>
        <taxon>Odonata</taxon>
        <taxon>Epiprocta</taxon>
        <taxon>Anisoptera</taxon>
        <taxon>Libelluloidea</taxon>
        <taxon>Libellulidae</taxon>
        <taxon>Ladona</taxon>
    </lineage>
</organism>
<reference evidence="1" key="2">
    <citation type="submission" date="2017-10" db="EMBL/GenBank/DDBJ databases">
        <title>Ladona fulva Genome sequencing and assembly.</title>
        <authorList>
            <person name="Murali S."/>
            <person name="Richards S."/>
            <person name="Bandaranaike D."/>
            <person name="Bellair M."/>
            <person name="Blankenburg K."/>
            <person name="Chao H."/>
            <person name="Dinh H."/>
            <person name="Doddapaneni H."/>
            <person name="Dugan-Rocha S."/>
            <person name="Elkadiri S."/>
            <person name="Gnanaolivu R."/>
            <person name="Hernandez B."/>
            <person name="Skinner E."/>
            <person name="Javaid M."/>
            <person name="Lee S."/>
            <person name="Li M."/>
            <person name="Ming W."/>
            <person name="Munidasa M."/>
            <person name="Muniz J."/>
            <person name="Nguyen L."/>
            <person name="Hughes D."/>
            <person name="Osuji N."/>
            <person name="Pu L.-L."/>
            <person name="Puazo M."/>
            <person name="Qu C."/>
            <person name="Quiroz J."/>
            <person name="Raj R."/>
            <person name="Weissenberger G."/>
            <person name="Xin Y."/>
            <person name="Zou X."/>
            <person name="Han Y."/>
            <person name="Worley K."/>
            <person name="Muzny D."/>
            <person name="Gibbs R."/>
        </authorList>
    </citation>
    <scope>NUCLEOTIDE SEQUENCE</scope>
    <source>
        <strain evidence="1">Sampled in the wild</strain>
    </source>
</reference>
<accession>A0A8K0KA76</accession>
<dbReference type="OrthoDB" id="6152532at2759"/>
<gene>
    <name evidence="1" type="ORF">J437_LFUL010755</name>
</gene>
<dbReference type="EMBL" id="KZ308503">
    <property type="protein sequence ID" value="KAG8230678.1"/>
    <property type="molecule type" value="Genomic_DNA"/>
</dbReference>
<reference evidence="1" key="1">
    <citation type="submission" date="2013-04" db="EMBL/GenBank/DDBJ databases">
        <authorList>
            <person name="Qu J."/>
            <person name="Murali S.C."/>
            <person name="Bandaranaike D."/>
            <person name="Bellair M."/>
            <person name="Blankenburg K."/>
            <person name="Chao H."/>
            <person name="Dinh H."/>
            <person name="Doddapaneni H."/>
            <person name="Downs B."/>
            <person name="Dugan-Rocha S."/>
            <person name="Elkadiri S."/>
            <person name="Gnanaolivu R.D."/>
            <person name="Hernandez B."/>
            <person name="Javaid M."/>
            <person name="Jayaseelan J.C."/>
            <person name="Lee S."/>
            <person name="Li M."/>
            <person name="Ming W."/>
            <person name="Munidasa M."/>
            <person name="Muniz J."/>
            <person name="Nguyen L."/>
            <person name="Ongeri F."/>
            <person name="Osuji N."/>
            <person name="Pu L.-L."/>
            <person name="Puazo M."/>
            <person name="Qu C."/>
            <person name="Quiroz J."/>
            <person name="Raj R."/>
            <person name="Weissenberger G."/>
            <person name="Xin Y."/>
            <person name="Zou X."/>
            <person name="Han Y."/>
            <person name="Richards S."/>
            <person name="Worley K."/>
            <person name="Muzny D."/>
            <person name="Gibbs R."/>
        </authorList>
    </citation>
    <scope>NUCLEOTIDE SEQUENCE</scope>
    <source>
        <strain evidence="1">Sampled in the wild</strain>
    </source>
</reference>
<protein>
    <submittedName>
        <fullName evidence="1">Uncharacterized protein</fullName>
    </submittedName>
</protein>
<sequence length="65" mass="7020">MILYEVSSVQKASLDHCHVASVLLYYGSVPRAERAREGFTVLVICPSEPSNSSALEVLDQALAVV</sequence>
<evidence type="ECO:0000313" key="1">
    <source>
        <dbReference type="EMBL" id="KAG8230678.1"/>
    </source>
</evidence>
<comment type="caution">
    <text evidence="1">The sequence shown here is derived from an EMBL/GenBank/DDBJ whole genome shotgun (WGS) entry which is preliminary data.</text>
</comment>
<dbReference type="Proteomes" id="UP000792457">
    <property type="component" value="Unassembled WGS sequence"/>
</dbReference>
<feature type="non-terminal residue" evidence="1">
    <location>
        <position position="65"/>
    </location>
</feature>